<sequence length="80" mass="8982">MVWDHSADGWEVFRFDRCATYALSNWEGSGFYGDNQTGGRATATFYGQGGRWLKNVPINAPPAGAESQDWSPVWSIRNCY</sequence>
<proteinExistence type="predicted"/>
<dbReference type="EMBL" id="CP108188">
    <property type="protein sequence ID" value="WTR74881.1"/>
    <property type="molecule type" value="Genomic_DNA"/>
</dbReference>
<dbReference type="RefSeq" id="WP_398169443.1">
    <property type="nucleotide sequence ID" value="NZ_CP108188.1"/>
</dbReference>
<evidence type="ECO:0000313" key="2">
    <source>
        <dbReference type="Proteomes" id="UP001622594"/>
    </source>
</evidence>
<reference evidence="1 2" key="1">
    <citation type="submission" date="2022-10" db="EMBL/GenBank/DDBJ databases">
        <title>The complete genomes of actinobacterial strains from the NBC collection.</title>
        <authorList>
            <person name="Joergensen T.S."/>
            <person name="Alvarez Arevalo M."/>
            <person name="Sterndorff E.B."/>
            <person name="Faurdal D."/>
            <person name="Vuksanovic O."/>
            <person name="Mourched A.-S."/>
            <person name="Charusanti P."/>
            <person name="Shaw S."/>
            <person name="Blin K."/>
            <person name="Weber T."/>
        </authorList>
    </citation>
    <scope>NUCLEOTIDE SEQUENCE [LARGE SCALE GENOMIC DNA]</scope>
    <source>
        <strain evidence="1 2">NBC_00123</strain>
    </source>
</reference>
<evidence type="ECO:0000313" key="1">
    <source>
        <dbReference type="EMBL" id="WTR74881.1"/>
    </source>
</evidence>
<gene>
    <name evidence="1" type="ORF">OG814_39225</name>
</gene>
<accession>A0ABZ1LK36</accession>
<organism evidence="1 2">
    <name type="scientific">Streptomyces zaomyceticus</name>
    <dbReference type="NCBI Taxonomy" id="68286"/>
    <lineage>
        <taxon>Bacteria</taxon>
        <taxon>Bacillati</taxon>
        <taxon>Actinomycetota</taxon>
        <taxon>Actinomycetes</taxon>
        <taxon>Kitasatosporales</taxon>
        <taxon>Streptomycetaceae</taxon>
        <taxon>Streptomyces</taxon>
    </lineage>
</organism>
<protein>
    <submittedName>
        <fullName evidence="1">Uncharacterized protein</fullName>
    </submittedName>
</protein>
<keyword evidence="2" id="KW-1185">Reference proteome</keyword>
<name>A0ABZ1LK36_9ACTN</name>
<dbReference type="Proteomes" id="UP001622594">
    <property type="component" value="Chromosome"/>
</dbReference>